<accession>A0A0D2MSY8</accession>
<gene>
    <name evidence="2" type="ORF">HYPSUDRAFT_987934</name>
</gene>
<dbReference type="Pfam" id="PF20415">
    <property type="entry name" value="DUF6699"/>
    <property type="match status" value="1"/>
</dbReference>
<dbReference type="EMBL" id="KN817525">
    <property type="protein sequence ID" value="KJA27118.1"/>
    <property type="molecule type" value="Genomic_DNA"/>
</dbReference>
<dbReference type="STRING" id="945553.A0A0D2MSY8"/>
<organism evidence="2 3">
    <name type="scientific">Hypholoma sublateritium (strain FD-334 SS-4)</name>
    <dbReference type="NCBI Taxonomy" id="945553"/>
    <lineage>
        <taxon>Eukaryota</taxon>
        <taxon>Fungi</taxon>
        <taxon>Dikarya</taxon>
        <taxon>Basidiomycota</taxon>
        <taxon>Agaricomycotina</taxon>
        <taxon>Agaricomycetes</taxon>
        <taxon>Agaricomycetidae</taxon>
        <taxon>Agaricales</taxon>
        <taxon>Agaricineae</taxon>
        <taxon>Strophariaceae</taxon>
        <taxon>Hypholoma</taxon>
    </lineage>
</organism>
<evidence type="ECO:0000313" key="3">
    <source>
        <dbReference type="Proteomes" id="UP000054270"/>
    </source>
</evidence>
<keyword evidence="3" id="KW-1185">Reference proteome</keyword>
<dbReference type="InterPro" id="IPR046522">
    <property type="entry name" value="DUF6699"/>
</dbReference>
<name>A0A0D2MSY8_HYPSF</name>
<proteinExistence type="predicted"/>
<dbReference type="AlphaFoldDB" id="A0A0D2MSY8"/>
<feature type="domain" description="DUF6699" evidence="1">
    <location>
        <begin position="64"/>
        <end position="203"/>
    </location>
</feature>
<dbReference type="OrthoDB" id="3241567at2759"/>
<evidence type="ECO:0000313" key="2">
    <source>
        <dbReference type="EMBL" id="KJA27118.1"/>
    </source>
</evidence>
<evidence type="ECO:0000259" key="1">
    <source>
        <dbReference type="Pfam" id="PF20415"/>
    </source>
</evidence>
<reference evidence="3" key="1">
    <citation type="submission" date="2014-04" db="EMBL/GenBank/DDBJ databases">
        <title>Evolutionary Origins and Diversification of the Mycorrhizal Mutualists.</title>
        <authorList>
            <consortium name="DOE Joint Genome Institute"/>
            <consortium name="Mycorrhizal Genomics Consortium"/>
            <person name="Kohler A."/>
            <person name="Kuo A."/>
            <person name="Nagy L.G."/>
            <person name="Floudas D."/>
            <person name="Copeland A."/>
            <person name="Barry K.W."/>
            <person name="Cichocki N."/>
            <person name="Veneault-Fourrey C."/>
            <person name="LaButti K."/>
            <person name="Lindquist E.A."/>
            <person name="Lipzen A."/>
            <person name="Lundell T."/>
            <person name="Morin E."/>
            <person name="Murat C."/>
            <person name="Riley R."/>
            <person name="Ohm R."/>
            <person name="Sun H."/>
            <person name="Tunlid A."/>
            <person name="Henrissat B."/>
            <person name="Grigoriev I.V."/>
            <person name="Hibbett D.S."/>
            <person name="Martin F."/>
        </authorList>
    </citation>
    <scope>NUCLEOTIDE SEQUENCE [LARGE SCALE GENOMIC DNA]</scope>
    <source>
        <strain evidence="3">FD-334 SS-4</strain>
    </source>
</reference>
<dbReference type="OMA" id="WISRMPP"/>
<sequence>MPFTYAPGDRSVMIFHPRRDPRRVHWERFMRAALHLHPRTYIPDLRLHYQLCYNPYNPALGAEILWDITQPPEYARVSTRSIFKRYKTPDISLNALEPTVEKAWILTDHSHLAFWMDRWGPIIVRAESVTIGDILQEIYAYLRVSLTREDLGAISRVSGNRKALRFARAQRAKDSYNELEAVVISHGYRRVDVLGGHRKFQGMRVVILPDRTWRLYLGLCPGPVPRMV</sequence>
<protein>
    <recommendedName>
        <fullName evidence="1">DUF6699 domain-containing protein</fullName>
    </recommendedName>
</protein>
<dbReference type="Proteomes" id="UP000054270">
    <property type="component" value="Unassembled WGS sequence"/>
</dbReference>